<dbReference type="NCBIfam" id="TIGR00199">
    <property type="entry name" value="PncC_domain"/>
    <property type="match status" value="1"/>
</dbReference>
<protein>
    <submittedName>
        <fullName evidence="2">Nicotinamide-nucleotide amidohydrolase family protein</fullName>
    </submittedName>
</protein>
<name>A0A9D1FWJ2_9BACT</name>
<accession>A0A9D1FWJ2</accession>
<dbReference type="InterPro" id="IPR036653">
    <property type="entry name" value="CinA-like_C"/>
</dbReference>
<dbReference type="Pfam" id="PF02464">
    <property type="entry name" value="CinA"/>
    <property type="match status" value="1"/>
</dbReference>
<evidence type="ECO:0000313" key="2">
    <source>
        <dbReference type="EMBL" id="HIS82766.1"/>
    </source>
</evidence>
<comment type="caution">
    <text evidence="2">The sequence shown here is derived from an EMBL/GenBank/DDBJ whole genome shotgun (WGS) entry which is preliminary data.</text>
</comment>
<organism evidence="2 3">
    <name type="scientific">Candidatus Scatenecus faecavium</name>
    <dbReference type="NCBI Taxonomy" id="2840915"/>
    <lineage>
        <taxon>Bacteria</taxon>
        <taxon>Candidatus Scatenecus</taxon>
    </lineage>
</organism>
<reference evidence="2" key="1">
    <citation type="submission" date="2020-10" db="EMBL/GenBank/DDBJ databases">
        <authorList>
            <person name="Gilroy R."/>
        </authorList>
    </citation>
    <scope>NUCLEOTIDE SEQUENCE</scope>
    <source>
        <strain evidence="2">CHK152-2994</strain>
    </source>
</reference>
<feature type="domain" description="CinA C-terminal" evidence="1">
    <location>
        <begin position="7"/>
        <end position="155"/>
    </location>
</feature>
<sequence length="162" mass="18010">MIDTKLKKVAEFLWKNNLTIATAESCTGGLLASRFTDIAGSSSYINESHVTYANSAKHKYLNVDNEIFEKYGAVSYECAHAMAEGLKKLSNCDIAVCTTGIAGPGGESKEKHIGLIFVSVMYKEKITVKKYRLTPLFPRKFMKFMFTQKAIATVYDVIKDSI</sequence>
<evidence type="ECO:0000313" key="3">
    <source>
        <dbReference type="Proteomes" id="UP000824139"/>
    </source>
</evidence>
<dbReference type="Proteomes" id="UP000824139">
    <property type="component" value="Unassembled WGS sequence"/>
</dbReference>
<reference evidence="2" key="2">
    <citation type="journal article" date="2021" name="PeerJ">
        <title>Extensive microbial diversity within the chicken gut microbiome revealed by metagenomics and culture.</title>
        <authorList>
            <person name="Gilroy R."/>
            <person name="Ravi A."/>
            <person name="Getino M."/>
            <person name="Pursley I."/>
            <person name="Horton D.L."/>
            <person name="Alikhan N.F."/>
            <person name="Baker D."/>
            <person name="Gharbi K."/>
            <person name="Hall N."/>
            <person name="Watson M."/>
            <person name="Adriaenssens E.M."/>
            <person name="Foster-Nyarko E."/>
            <person name="Jarju S."/>
            <person name="Secka A."/>
            <person name="Antonio M."/>
            <person name="Oren A."/>
            <person name="Chaudhuri R.R."/>
            <person name="La Ragione R."/>
            <person name="Hildebrand F."/>
            <person name="Pallen M.J."/>
        </authorList>
    </citation>
    <scope>NUCLEOTIDE SEQUENCE</scope>
    <source>
        <strain evidence="2">CHK152-2994</strain>
    </source>
</reference>
<dbReference type="AlphaFoldDB" id="A0A9D1FWJ2"/>
<dbReference type="InterPro" id="IPR008136">
    <property type="entry name" value="CinA_C"/>
</dbReference>
<dbReference type="Gene3D" id="3.90.950.20">
    <property type="entry name" value="CinA-like"/>
    <property type="match status" value="1"/>
</dbReference>
<dbReference type="EMBL" id="DVJO01000089">
    <property type="protein sequence ID" value="HIS82766.1"/>
    <property type="molecule type" value="Genomic_DNA"/>
</dbReference>
<proteinExistence type="predicted"/>
<dbReference type="SUPFAM" id="SSF142433">
    <property type="entry name" value="CinA-like"/>
    <property type="match status" value="1"/>
</dbReference>
<gene>
    <name evidence="2" type="ORF">IAD41_04085</name>
</gene>
<evidence type="ECO:0000259" key="1">
    <source>
        <dbReference type="Pfam" id="PF02464"/>
    </source>
</evidence>